<keyword evidence="4" id="KW-1185">Reference proteome</keyword>
<dbReference type="PANTHER" id="PTHR35149">
    <property type="entry name" value="SLL5132 PROTEIN"/>
    <property type="match status" value="1"/>
</dbReference>
<dbReference type="InterPro" id="IPR004919">
    <property type="entry name" value="GmrSD_N"/>
</dbReference>
<dbReference type="Pfam" id="PF25202">
    <property type="entry name" value="DUF7834"/>
    <property type="match status" value="1"/>
</dbReference>
<reference evidence="3 4" key="1">
    <citation type="journal article" date="2022" name="Res Sq">
        <title>Evolution of multicellular longitudinally dividing oral cavity symbionts (Neisseriaceae).</title>
        <authorList>
            <person name="Nyongesa S."/>
            <person name="Weber P."/>
            <person name="Bernet E."/>
            <person name="Pullido F."/>
            <person name="Nieckarz M."/>
            <person name="Delaby M."/>
            <person name="Nieves C."/>
            <person name="Viehboeck T."/>
            <person name="Krause N."/>
            <person name="Rivera-Millot A."/>
            <person name="Nakamura A."/>
            <person name="Vischer N."/>
            <person name="VanNieuwenhze M."/>
            <person name="Brun Y."/>
            <person name="Cava F."/>
            <person name="Bulgheresi S."/>
            <person name="Veyrier F."/>
        </authorList>
    </citation>
    <scope>NUCLEOTIDE SEQUENCE [LARGE SCALE GENOMIC DNA]</scope>
    <source>
        <strain evidence="3 4">SN4</strain>
    </source>
</reference>
<dbReference type="Proteomes" id="UP000832011">
    <property type="component" value="Chromosome"/>
</dbReference>
<dbReference type="InterPro" id="IPR057156">
    <property type="entry name" value="DUF7834"/>
</dbReference>
<feature type="domain" description="GmrSD restriction endonucleases N-terminal" evidence="1">
    <location>
        <begin position="24"/>
        <end position="186"/>
    </location>
</feature>
<feature type="domain" description="DUF7834" evidence="2">
    <location>
        <begin position="199"/>
        <end position="437"/>
    </location>
</feature>
<dbReference type="RefSeq" id="WP_058358018.1">
    <property type="nucleotide sequence ID" value="NZ_CABKVG010000010.1"/>
</dbReference>
<accession>A0ABY4DXQ2</accession>
<proteinExistence type="predicted"/>
<dbReference type="EMBL" id="CP091511">
    <property type="protein sequence ID" value="UOO88297.1"/>
    <property type="molecule type" value="Genomic_DNA"/>
</dbReference>
<dbReference type="Pfam" id="PF03235">
    <property type="entry name" value="GmrSD_N"/>
    <property type="match status" value="1"/>
</dbReference>
<dbReference type="PANTHER" id="PTHR35149:SF2">
    <property type="entry name" value="DUF262 DOMAIN-CONTAINING PROTEIN"/>
    <property type="match status" value="1"/>
</dbReference>
<evidence type="ECO:0000313" key="4">
    <source>
        <dbReference type="Proteomes" id="UP000832011"/>
    </source>
</evidence>
<evidence type="ECO:0000259" key="1">
    <source>
        <dbReference type="Pfam" id="PF03235"/>
    </source>
</evidence>
<name>A0ABY4DXQ2_9NEIS</name>
<organism evidence="3 4">
    <name type="scientific">Vitreoscilla massiliensis</name>
    <dbReference type="NCBI Taxonomy" id="1689272"/>
    <lineage>
        <taxon>Bacteria</taxon>
        <taxon>Pseudomonadati</taxon>
        <taxon>Pseudomonadota</taxon>
        <taxon>Betaproteobacteria</taxon>
        <taxon>Neisseriales</taxon>
        <taxon>Neisseriaceae</taxon>
        <taxon>Vitreoscilla</taxon>
    </lineage>
</organism>
<evidence type="ECO:0000313" key="3">
    <source>
        <dbReference type="EMBL" id="UOO88297.1"/>
    </source>
</evidence>
<protein>
    <submittedName>
        <fullName evidence="3">DUF262 domain-containing protein</fullName>
    </submittedName>
</protein>
<evidence type="ECO:0000259" key="2">
    <source>
        <dbReference type="Pfam" id="PF25202"/>
    </source>
</evidence>
<gene>
    <name evidence="3" type="ORF">LVJ82_12535</name>
</gene>
<sequence>MSLHPTPDIATILPIQQVLDLKPRIPDYQRPYKWQAQHVSQLFHDLLLHFEQGKQYRIGTVVLHQHPHGQIHDIVDGQQRLITLSLLLHALGNDNSHLLHEKLGHSISHNNLMQNHQFIQYLLSDCAQIDKKRFAQYILGKDEDNNVGCDMVCVTLNNLDQAFQFFDSQNARGKPLEAYDLLKAYHLRAMQNRPVNTVHQCVANWESAAQADEHSPNLYKIINLVLFRLRRWHQQQSGDQFTSQELDTFKGIAETAEYPYLHNTIAARTMLQAASHNPMMFHPRFLQAGFQAQQALINGEWFFHYIEHYRQLYAELFHPQTGLLAHIRTLGQVAFDTNLIDYLNTYKNNWRAGDQYLRELFECTVLAYVDKFGATQLEPFLYKAFVWVYQKRLQWQRITFNTIDQVALDRGSLLLCIAQALQPKAVMQFMNQPLSDMRFDNVDDKMKELLGVSDAK</sequence>